<feature type="transmembrane region" description="Helical" evidence="6">
    <location>
        <begin position="115"/>
        <end position="135"/>
    </location>
</feature>
<feature type="transmembrane region" description="Helical" evidence="6">
    <location>
        <begin position="404"/>
        <end position="425"/>
    </location>
</feature>
<keyword evidence="2 6" id="KW-0812">Transmembrane</keyword>
<evidence type="ECO:0000256" key="5">
    <source>
        <dbReference type="SAM" id="MobiDB-lite"/>
    </source>
</evidence>
<feature type="transmembrane region" description="Helical" evidence="6">
    <location>
        <begin position="180"/>
        <end position="201"/>
    </location>
</feature>
<dbReference type="AlphaFoldDB" id="A0A5N6XGX0"/>
<dbReference type="InterPro" id="IPR011701">
    <property type="entry name" value="MFS"/>
</dbReference>
<feature type="transmembrane region" description="Helical" evidence="6">
    <location>
        <begin position="437"/>
        <end position="459"/>
    </location>
</feature>
<feature type="transmembrane region" description="Helical" evidence="6">
    <location>
        <begin position="474"/>
        <end position="495"/>
    </location>
</feature>
<dbReference type="InterPro" id="IPR036259">
    <property type="entry name" value="MFS_trans_sf"/>
</dbReference>
<dbReference type="Pfam" id="PF07690">
    <property type="entry name" value="MFS_1"/>
    <property type="match status" value="1"/>
</dbReference>
<evidence type="ECO:0000256" key="3">
    <source>
        <dbReference type="ARBA" id="ARBA00022989"/>
    </source>
</evidence>
<dbReference type="SUPFAM" id="SSF103473">
    <property type="entry name" value="MFS general substrate transporter"/>
    <property type="match status" value="1"/>
</dbReference>
<organism evidence="8 9">
    <name type="scientific">Aspergillus sergii</name>
    <dbReference type="NCBI Taxonomy" id="1034303"/>
    <lineage>
        <taxon>Eukaryota</taxon>
        <taxon>Fungi</taxon>
        <taxon>Dikarya</taxon>
        <taxon>Ascomycota</taxon>
        <taxon>Pezizomycotina</taxon>
        <taxon>Eurotiomycetes</taxon>
        <taxon>Eurotiomycetidae</taxon>
        <taxon>Eurotiales</taxon>
        <taxon>Aspergillaceae</taxon>
        <taxon>Aspergillus</taxon>
        <taxon>Aspergillus subgen. Circumdati</taxon>
    </lineage>
</organism>
<evidence type="ECO:0000256" key="4">
    <source>
        <dbReference type="ARBA" id="ARBA00023136"/>
    </source>
</evidence>
<keyword evidence="4 6" id="KW-0472">Membrane</keyword>
<dbReference type="CDD" id="cd17476">
    <property type="entry name" value="MFS_Amf1_MDR_like"/>
    <property type="match status" value="1"/>
</dbReference>
<feature type="domain" description="Major facilitator superfamily (MFS) profile" evidence="7">
    <location>
        <begin position="47"/>
        <end position="502"/>
    </location>
</feature>
<evidence type="ECO:0000313" key="9">
    <source>
        <dbReference type="Proteomes" id="UP000325945"/>
    </source>
</evidence>
<feature type="transmembrane region" description="Helical" evidence="6">
    <location>
        <begin position="374"/>
        <end position="392"/>
    </location>
</feature>
<sequence length="529" mass="57227">MATIGHLEIPAYNIDLIEESDSNIIMFKKKREENVFHINDLSLTREITMLFTICSAQGMVQASLAQSFLPGLVIGEAFGAKSTDIAWYPAAYALTSGTFMLAFGRVGDIVGHKRLFVTAWGWFSLWALLAGISVYSGSQIFFDICRAFQGIAAAALVPSALALLGMIYKPGPRKNLAFSLYAAGAPIGFTLGAVFSALLAQLASWPWVFYINAIACLVYGGLACLFVPHISRKPSPTREPFDYLGTLIIITGLVLFNFAWNRAPETGWASAQCITTLIIGLFLIAAFFPLEKRTVHPIVPVAQIDRDAAWILFIEGLGWSSFGILCYYSINFMIRLRGNTMLSVAAQLSPVPPAGIAASILTSNLLTRGVKPPVILAFSLIWFCVGNVILATMPVHQTYWLNVFWAYLLSPFGMDMSFPAGTILLSNLVPVEHQGIAASLIATVVYYSQSLGLGIAGVVEVNVANNLVLEGYRGALYLGIGLSGLGFIVGVGYAIQWMRQKKTNPGSNERSESAEDPLPVPLAASSEQP</sequence>
<accession>A0A5N6XGX0</accession>
<protein>
    <submittedName>
        <fullName evidence="8">Major facilitator superfamily-domain-containing protein</fullName>
    </submittedName>
</protein>
<feature type="transmembrane region" description="Helical" evidence="6">
    <location>
        <begin position="147"/>
        <end position="168"/>
    </location>
</feature>
<evidence type="ECO:0000313" key="8">
    <source>
        <dbReference type="EMBL" id="KAE8332495.1"/>
    </source>
</evidence>
<dbReference type="PANTHER" id="PTHR42718">
    <property type="entry name" value="MAJOR FACILITATOR SUPERFAMILY MULTIDRUG TRANSPORTER MFSC"/>
    <property type="match status" value="1"/>
</dbReference>
<proteinExistence type="predicted"/>
<feature type="region of interest" description="Disordered" evidence="5">
    <location>
        <begin position="503"/>
        <end position="529"/>
    </location>
</feature>
<keyword evidence="9" id="KW-1185">Reference proteome</keyword>
<evidence type="ECO:0000259" key="7">
    <source>
        <dbReference type="PROSITE" id="PS50850"/>
    </source>
</evidence>
<dbReference type="GO" id="GO:0022857">
    <property type="term" value="F:transmembrane transporter activity"/>
    <property type="evidence" value="ECO:0007669"/>
    <property type="project" value="InterPro"/>
</dbReference>
<dbReference type="Gene3D" id="1.20.1720.10">
    <property type="entry name" value="Multidrug resistance protein D"/>
    <property type="match status" value="1"/>
</dbReference>
<evidence type="ECO:0000256" key="2">
    <source>
        <dbReference type="ARBA" id="ARBA00022692"/>
    </source>
</evidence>
<dbReference type="PROSITE" id="PS50850">
    <property type="entry name" value="MFS"/>
    <property type="match status" value="1"/>
</dbReference>
<evidence type="ECO:0000256" key="6">
    <source>
        <dbReference type="SAM" id="Phobius"/>
    </source>
</evidence>
<evidence type="ECO:0000256" key="1">
    <source>
        <dbReference type="ARBA" id="ARBA00004141"/>
    </source>
</evidence>
<gene>
    <name evidence="8" type="ORF">BDV39DRAFT_189118</name>
</gene>
<comment type="subcellular location">
    <subcellularLocation>
        <location evidence="1">Membrane</location>
        <topology evidence="1">Multi-pass membrane protein</topology>
    </subcellularLocation>
</comment>
<feature type="transmembrane region" description="Helical" evidence="6">
    <location>
        <begin position="85"/>
        <end position="103"/>
    </location>
</feature>
<feature type="transmembrane region" description="Helical" evidence="6">
    <location>
        <begin position="207"/>
        <end position="228"/>
    </location>
</feature>
<keyword evidence="3 6" id="KW-1133">Transmembrane helix</keyword>
<dbReference type="Proteomes" id="UP000325945">
    <property type="component" value="Unassembled WGS sequence"/>
</dbReference>
<name>A0A5N6XGX0_9EURO</name>
<reference evidence="9" key="1">
    <citation type="submission" date="2019-04" db="EMBL/GenBank/DDBJ databases">
        <title>Friends and foes A comparative genomics studyof 23 Aspergillus species from section Flavi.</title>
        <authorList>
            <consortium name="DOE Joint Genome Institute"/>
            <person name="Kjaerbolling I."/>
            <person name="Vesth T."/>
            <person name="Frisvad J.C."/>
            <person name="Nybo J.L."/>
            <person name="Theobald S."/>
            <person name="Kildgaard S."/>
            <person name="Isbrandt T."/>
            <person name="Kuo A."/>
            <person name="Sato A."/>
            <person name="Lyhne E.K."/>
            <person name="Kogle M.E."/>
            <person name="Wiebenga A."/>
            <person name="Kun R.S."/>
            <person name="Lubbers R.J."/>
            <person name="Makela M.R."/>
            <person name="Barry K."/>
            <person name="Chovatia M."/>
            <person name="Clum A."/>
            <person name="Daum C."/>
            <person name="Haridas S."/>
            <person name="He G."/>
            <person name="LaButti K."/>
            <person name="Lipzen A."/>
            <person name="Mondo S."/>
            <person name="Riley R."/>
            <person name="Salamov A."/>
            <person name="Simmons B.A."/>
            <person name="Magnuson J.K."/>
            <person name="Henrissat B."/>
            <person name="Mortensen U.H."/>
            <person name="Larsen T.O."/>
            <person name="Devries R.P."/>
            <person name="Grigoriev I.V."/>
            <person name="Machida M."/>
            <person name="Baker S.E."/>
            <person name="Andersen M.R."/>
        </authorList>
    </citation>
    <scope>NUCLEOTIDE SEQUENCE [LARGE SCALE GENOMIC DNA]</scope>
    <source>
        <strain evidence="9">CBS 130017</strain>
    </source>
</reference>
<feature type="transmembrane region" description="Helical" evidence="6">
    <location>
        <begin position="266"/>
        <end position="288"/>
    </location>
</feature>
<dbReference type="PANTHER" id="PTHR42718:SF1">
    <property type="entry name" value="LOW AFFINITY AMMONIUM TRANSPORTER"/>
    <property type="match status" value="1"/>
</dbReference>
<feature type="transmembrane region" description="Helical" evidence="6">
    <location>
        <begin position="309"/>
        <end position="330"/>
    </location>
</feature>
<dbReference type="GO" id="GO:0016020">
    <property type="term" value="C:membrane"/>
    <property type="evidence" value="ECO:0007669"/>
    <property type="project" value="UniProtKB-SubCell"/>
</dbReference>
<feature type="transmembrane region" description="Helical" evidence="6">
    <location>
        <begin position="240"/>
        <end position="260"/>
    </location>
</feature>
<dbReference type="EMBL" id="ML741765">
    <property type="protein sequence ID" value="KAE8332495.1"/>
    <property type="molecule type" value="Genomic_DNA"/>
</dbReference>
<dbReference type="Gene3D" id="1.20.1250.20">
    <property type="entry name" value="MFS general substrate transporter like domains"/>
    <property type="match status" value="1"/>
</dbReference>
<dbReference type="InterPro" id="IPR020846">
    <property type="entry name" value="MFS_dom"/>
</dbReference>